<evidence type="ECO:0000256" key="7">
    <source>
        <dbReference type="ARBA" id="ARBA00022840"/>
    </source>
</evidence>
<dbReference type="AlphaFoldDB" id="A0A1X7GS36"/>
<feature type="binding site" evidence="9">
    <location>
        <position position="379"/>
    </location>
    <ligand>
        <name>Mg(2+)</name>
        <dbReference type="ChEBI" id="CHEBI:18420"/>
    </ligand>
</feature>
<dbReference type="GO" id="GO:0006085">
    <property type="term" value="P:acetyl-CoA biosynthetic process"/>
    <property type="evidence" value="ECO:0007669"/>
    <property type="project" value="UniProtKB-UniRule"/>
</dbReference>
<name>A0A1X7GS36_9HYPH</name>
<evidence type="ECO:0000256" key="5">
    <source>
        <dbReference type="ARBA" id="ARBA00022741"/>
    </source>
</evidence>
<dbReference type="PIRSF" id="PIRSF000722">
    <property type="entry name" value="Acetate_prop_kin"/>
    <property type="match status" value="1"/>
</dbReference>
<dbReference type="HAMAP" id="MF_00020">
    <property type="entry name" value="Acetate_kinase"/>
    <property type="match status" value="1"/>
</dbReference>
<dbReference type="NCBIfam" id="TIGR00016">
    <property type="entry name" value="ackA"/>
    <property type="match status" value="1"/>
</dbReference>
<feature type="binding site" evidence="9">
    <location>
        <position position="93"/>
    </location>
    <ligand>
        <name>substrate</name>
    </ligand>
</feature>
<evidence type="ECO:0000313" key="12">
    <source>
        <dbReference type="Proteomes" id="UP000192903"/>
    </source>
</evidence>
<dbReference type="EMBL" id="FXAF01000011">
    <property type="protein sequence ID" value="SMF73175.1"/>
    <property type="molecule type" value="Genomic_DNA"/>
</dbReference>
<dbReference type="PANTHER" id="PTHR21060:SF21">
    <property type="entry name" value="ACETATE KINASE"/>
    <property type="match status" value="1"/>
</dbReference>
<keyword evidence="2 9" id="KW-0963">Cytoplasm</keyword>
<dbReference type="GO" id="GO:0000287">
    <property type="term" value="F:magnesium ion binding"/>
    <property type="evidence" value="ECO:0007669"/>
    <property type="project" value="UniProtKB-UniRule"/>
</dbReference>
<dbReference type="Proteomes" id="UP000192903">
    <property type="component" value="Unassembled WGS sequence"/>
</dbReference>
<dbReference type="Gene3D" id="3.30.420.40">
    <property type="match status" value="2"/>
</dbReference>
<dbReference type="STRING" id="464029.SAMN02982989_4249"/>
<dbReference type="Pfam" id="PF00871">
    <property type="entry name" value="Acetate_kinase"/>
    <property type="match status" value="1"/>
</dbReference>
<evidence type="ECO:0000256" key="10">
    <source>
        <dbReference type="RuleBase" id="RU003835"/>
    </source>
</evidence>
<dbReference type="InterPro" id="IPR043129">
    <property type="entry name" value="ATPase_NBD"/>
</dbReference>
<feature type="binding site" evidence="9">
    <location>
        <position position="18"/>
    </location>
    <ligand>
        <name>ATP</name>
        <dbReference type="ChEBI" id="CHEBI:30616"/>
    </ligand>
</feature>
<evidence type="ECO:0000256" key="2">
    <source>
        <dbReference type="ARBA" id="ARBA00022490"/>
    </source>
</evidence>
<feature type="binding site" evidence="9">
    <location>
        <begin position="283"/>
        <end position="285"/>
    </location>
    <ligand>
        <name>ATP</name>
        <dbReference type="ChEBI" id="CHEBI:30616"/>
    </ligand>
</feature>
<comment type="pathway">
    <text evidence="9">Metabolic intermediate biosynthesis; acetyl-CoA biosynthesis; acetyl-CoA from acetate: step 1/2.</text>
</comment>
<dbReference type="InterPro" id="IPR000890">
    <property type="entry name" value="Aliphatic_acid_kin_short-chain"/>
</dbReference>
<evidence type="ECO:0000256" key="1">
    <source>
        <dbReference type="ARBA" id="ARBA00008748"/>
    </source>
</evidence>
<evidence type="ECO:0000256" key="9">
    <source>
        <dbReference type="HAMAP-Rule" id="MF_00020"/>
    </source>
</evidence>
<dbReference type="EC" id="2.7.2.1" evidence="9"/>
<feature type="active site" description="Proton donor/acceptor" evidence="9">
    <location>
        <position position="150"/>
    </location>
</feature>
<dbReference type="PRINTS" id="PR00471">
    <property type="entry name" value="ACETATEKNASE"/>
</dbReference>
<comment type="function">
    <text evidence="9">Catalyzes the formation of acetyl phosphate from acetate and ATP. Can also catalyze the reverse reaction.</text>
</comment>
<feature type="site" description="Transition state stabilizer" evidence="9">
    <location>
        <position position="181"/>
    </location>
</feature>
<keyword evidence="7 9" id="KW-0067">ATP-binding</keyword>
<dbReference type="PROSITE" id="PS01076">
    <property type="entry name" value="ACETATE_KINASE_2"/>
    <property type="match status" value="1"/>
</dbReference>
<comment type="subunit">
    <text evidence="9">Homodimer.</text>
</comment>
<keyword evidence="3 9" id="KW-0808">Transferase</keyword>
<evidence type="ECO:0000256" key="3">
    <source>
        <dbReference type="ARBA" id="ARBA00022679"/>
    </source>
</evidence>
<dbReference type="SUPFAM" id="SSF53067">
    <property type="entry name" value="Actin-like ATPase domain"/>
    <property type="match status" value="2"/>
</dbReference>
<dbReference type="InterPro" id="IPR004372">
    <property type="entry name" value="Ac/propionate_kinase"/>
</dbReference>
<feature type="binding site" evidence="9">
    <location>
        <begin position="328"/>
        <end position="332"/>
    </location>
    <ligand>
        <name>ATP</name>
        <dbReference type="ChEBI" id="CHEBI:30616"/>
    </ligand>
</feature>
<dbReference type="GO" id="GO:0005524">
    <property type="term" value="F:ATP binding"/>
    <property type="evidence" value="ECO:0007669"/>
    <property type="project" value="UniProtKB-KW"/>
</dbReference>
<evidence type="ECO:0000256" key="6">
    <source>
        <dbReference type="ARBA" id="ARBA00022777"/>
    </source>
</evidence>
<accession>A0A1X7GS36</accession>
<dbReference type="RefSeq" id="WP_085425143.1">
    <property type="nucleotide sequence ID" value="NZ_FXAF01000011.1"/>
</dbReference>
<evidence type="ECO:0000256" key="4">
    <source>
        <dbReference type="ARBA" id="ARBA00022723"/>
    </source>
</evidence>
<dbReference type="GO" id="GO:0005829">
    <property type="term" value="C:cytosol"/>
    <property type="evidence" value="ECO:0007669"/>
    <property type="project" value="TreeGrafter"/>
</dbReference>
<comment type="subcellular location">
    <subcellularLocation>
        <location evidence="9">Cytoplasm</location>
    </subcellularLocation>
</comment>
<keyword evidence="8 9" id="KW-0460">Magnesium</keyword>
<keyword evidence="12" id="KW-1185">Reference proteome</keyword>
<comment type="catalytic activity">
    <reaction evidence="9">
        <text>acetate + ATP = acetyl phosphate + ADP</text>
        <dbReference type="Rhea" id="RHEA:11352"/>
        <dbReference type="ChEBI" id="CHEBI:22191"/>
        <dbReference type="ChEBI" id="CHEBI:30089"/>
        <dbReference type="ChEBI" id="CHEBI:30616"/>
        <dbReference type="ChEBI" id="CHEBI:456216"/>
        <dbReference type="EC" id="2.7.2.1"/>
    </reaction>
</comment>
<dbReference type="InterPro" id="IPR023865">
    <property type="entry name" value="Aliphatic_acid_kinase_CS"/>
</dbReference>
<dbReference type="GO" id="GO:0008776">
    <property type="term" value="F:acetate kinase activity"/>
    <property type="evidence" value="ECO:0007669"/>
    <property type="project" value="UniProtKB-UniRule"/>
</dbReference>
<feature type="site" description="Transition state stabilizer" evidence="9">
    <location>
        <position position="241"/>
    </location>
</feature>
<keyword evidence="4 9" id="KW-0479">Metal-binding</keyword>
<dbReference type="GO" id="GO:0006083">
    <property type="term" value="P:acetate metabolic process"/>
    <property type="evidence" value="ECO:0007669"/>
    <property type="project" value="TreeGrafter"/>
</dbReference>
<gene>
    <name evidence="9" type="primary">ackA</name>
    <name evidence="11" type="ORF">SAMN02982989_4249</name>
</gene>
<feature type="binding site" evidence="9">
    <location>
        <position position="11"/>
    </location>
    <ligand>
        <name>Mg(2+)</name>
        <dbReference type="ChEBI" id="CHEBI:18420"/>
    </ligand>
</feature>
<evidence type="ECO:0000256" key="8">
    <source>
        <dbReference type="ARBA" id="ARBA00022842"/>
    </source>
</evidence>
<dbReference type="UniPathway" id="UPA00340">
    <property type="reaction ID" value="UER00458"/>
</dbReference>
<comment type="cofactor">
    <cofactor evidence="9">
        <name>Mg(2+)</name>
        <dbReference type="ChEBI" id="CHEBI:18420"/>
    </cofactor>
    <cofactor evidence="9">
        <name>Mn(2+)</name>
        <dbReference type="ChEBI" id="CHEBI:29035"/>
    </cofactor>
    <text evidence="9">Mg(2+). Can also accept Mn(2+).</text>
</comment>
<evidence type="ECO:0000313" key="11">
    <source>
        <dbReference type="EMBL" id="SMF73175.1"/>
    </source>
</evidence>
<dbReference type="OrthoDB" id="9802453at2"/>
<feature type="binding site" evidence="9">
    <location>
        <begin position="208"/>
        <end position="212"/>
    </location>
    <ligand>
        <name>ATP</name>
        <dbReference type="ChEBI" id="CHEBI:30616"/>
    </ligand>
</feature>
<sequence>MTADQVCLTFNAGSSTLKIGVFDIGGGRARPIGKGKIDFGEAGVALRYAIGSEAFERKLSGDHELGFGEVVEETLDSLLPRLAGATLEIAAHRVVHGGLRFRGAARLDGDVVRQIEDMVPLAPLHQPQALKVIHALRELRPDLLQTASFDTAFHATQQDIVRRLAIPRDLHDAGLRRYGFHGLSYKFIAGKLEEIDPKVAAAKVVAAHLGSGASLCAMEGGASRDCSMGFSALDGIPMATRPGWLDPGAILYLLRERTPEVGEIENFLYYRCGLLGVSGISGDTRELLQSAAPEAKEAIDLFCFRIAGEIGRMAVTLGGLDAVVFTAGIGENQPEVRRRVCAHLKWTGLELDEARNGAGETVIGTPLSRIKAFIIPTDEEQVLANEALLFLGNPG</sequence>
<comment type="similarity">
    <text evidence="1 9 10">Belongs to the acetokinase family.</text>
</comment>
<keyword evidence="5 9" id="KW-0547">Nucleotide-binding</keyword>
<reference evidence="12" key="1">
    <citation type="submission" date="2017-04" db="EMBL/GenBank/DDBJ databases">
        <authorList>
            <person name="Varghese N."/>
            <person name="Submissions S."/>
        </authorList>
    </citation>
    <scope>NUCLEOTIDE SEQUENCE [LARGE SCALE GENOMIC DNA]</scope>
    <source>
        <strain evidence="12">B4P</strain>
    </source>
</reference>
<proteinExistence type="inferred from homology"/>
<keyword evidence="6 9" id="KW-0418">Kinase</keyword>
<organism evidence="11 12">
    <name type="scientific">Xaviernesmea oryzae</name>
    <dbReference type="NCBI Taxonomy" id="464029"/>
    <lineage>
        <taxon>Bacteria</taxon>
        <taxon>Pseudomonadati</taxon>
        <taxon>Pseudomonadota</taxon>
        <taxon>Alphaproteobacteria</taxon>
        <taxon>Hyphomicrobiales</taxon>
        <taxon>Rhizobiaceae</taxon>
        <taxon>Rhizobium/Agrobacterium group</taxon>
        <taxon>Xaviernesmea</taxon>
    </lineage>
</organism>
<protein>
    <recommendedName>
        <fullName evidence="9">Acetate kinase</fullName>
        <ecNumber evidence="9">2.7.2.1</ecNumber>
    </recommendedName>
    <alternativeName>
        <fullName evidence="9">Acetokinase</fullName>
    </alternativeName>
</protein>
<dbReference type="NCBIfam" id="NF005462">
    <property type="entry name" value="PRK07058.1"/>
    <property type="match status" value="1"/>
</dbReference>
<dbReference type="PANTHER" id="PTHR21060">
    <property type="entry name" value="ACETATE KINASE"/>
    <property type="match status" value="1"/>
</dbReference>